<name>A0ABR7I1X9_9FIRM</name>
<evidence type="ECO:0000313" key="2">
    <source>
        <dbReference type="Proteomes" id="UP000633936"/>
    </source>
</evidence>
<keyword evidence="2" id="KW-1185">Reference proteome</keyword>
<reference evidence="1 2" key="1">
    <citation type="submission" date="2020-08" db="EMBL/GenBank/DDBJ databases">
        <title>Genome public.</title>
        <authorList>
            <person name="Liu C."/>
            <person name="Sun Q."/>
        </authorList>
    </citation>
    <scope>NUCLEOTIDE SEQUENCE [LARGE SCALE GENOMIC DNA]</scope>
    <source>
        <strain evidence="1 2">27-44</strain>
    </source>
</reference>
<sequence>MQKDKLRLMGMKLKGMQIQILLRLDKFPDDWKNFEMPEEQNLKKG</sequence>
<dbReference type="Proteomes" id="UP000633936">
    <property type="component" value="Unassembled WGS sequence"/>
</dbReference>
<gene>
    <name evidence="1" type="ORF">H8Z79_08585</name>
</gene>
<protein>
    <submittedName>
        <fullName evidence="1">Uncharacterized protein</fullName>
    </submittedName>
</protein>
<proteinExistence type="predicted"/>
<dbReference type="EMBL" id="JACOQE010000004">
    <property type="protein sequence ID" value="MBC5740516.1"/>
    <property type="molecule type" value="Genomic_DNA"/>
</dbReference>
<organism evidence="1 2">
    <name type="scientific">Blautia intestinalis</name>
    <dbReference type="NCBI Taxonomy" id="2763028"/>
    <lineage>
        <taxon>Bacteria</taxon>
        <taxon>Bacillati</taxon>
        <taxon>Bacillota</taxon>
        <taxon>Clostridia</taxon>
        <taxon>Lachnospirales</taxon>
        <taxon>Lachnospiraceae</taxon>
        <taxon>Blautia</taxon>
    </lineage>
</organism>
<accession>A0ABR7I1X9</accession>
<comment type="caution">
    <text evidence="1">The sequence shown here is derived from an EMBL/GenBank/DDBJ whole genome shotgun (WGS) entry which is preliminary data.</text>
</comment>
<evidence type="ECO:0000313" key="1">
    <source>
        <dbReference type="EMBL" id="MBC5740516.1"/>
    </source>
</evidence>
<dbReference type="RefSeq" id="WP_015543331.1">
    <property type="nucleotide sequence ID" value="NZ_JACOQE010000004.1"/>
</dbReference>